<dbReference type="AlphaFoldDB" id="A0A3R8PBG5"/>
<feature type="region of interest" description="Disordered" evidence="5">
    <location>
        <begin position="67"/>
        <end position="86"/>
    </location>
</feature>
<feature type="compositionally biased region" description="Polar residues" evidence="5">
    <location>
        <begin position="36"/>
        <end position="48"/>
    </location>
</feature>
<evidence type="ECO:0000256" key="1">
    <source>
        <dbReference type="ARBA" id="ARBA00004196"/>
    </source>
</evidence>
<dbReference type="RefSeq" id="WP_125173623.1">
    <property type="nucleotide sequence ID" value="NZ_JAPJOD010000054.1"/>
</dbReference>
<evidence type="ECO:0000313" key="9">
    <source>
        <dbReference type="EMBL" id="RRQ02669.1"/>
    </source>
</evidence>
<evidence type="ECO:0000256" key="5">
    <source>
        <dbReference type="SAM" id="MobiDB-lite"/>
    </source>
</evidence>
<dbReference type="SUPFAM" id="SSF53807">
    <property type="entry name" value="Helical backbone' metal receptor"/>
    <property type="match status" value="1"/>
</dbReference>
<dbReference type="Gene3D" id="3.40.50.1980">
    <property type="entry name" value="Nitrogenase molybdenum iron protein domain"/>
    <property type="match status" value="2"/>
</dbReference>
<accession>A0A3R8PBG5</accession>
<feature type="domain" description="Fe/B12 periplasmic-binding" evidence="7">
    <location>
        <begin position="95"/>
        <end position="347"/>
    </location>
</feature>
<name>A0A3R8PBG5_9CORY</name>
<dbReference type="GO" id="GO:1901678">
    <property type="term" value="P:iron coordination entity transport"/>
    <property type="evidence" value="ECO:0007669"/>
    <property type="project" value="UniProtKB-ARBA"/>
</dbReference>
<comment type="similarity">
    <text evidence="2">Belongs to the bacterial solute-binding protein 8 family.</text>
</comment>
<dbReference type="CDD" id="cd01146">
    <property type="entry name" value="FhuD"/>
    <property type="match status" value="1"/>
</dbReference>
<comment type="subcellular location">
    <subcellularLocation>
        <location evidence="1">Cell envelope</location>
    </subcellularLocation>
</comment>
<dbReference type="InterPro" id="IPR002491">
    <property type="entry name" value="ABC_transptr_periplasmic_BD"/>
</dbReference>
<keyword evidence="3" id="KW-0813">Transport</keyword>
<dbReference type="PROSITE" id="PS50983">
    <property type="entry name" value="FE_B12_PBP"/>
    <property type="match status" value="1"/>
</dbReference>
<evidence type="ECO:0000259" key="7">
    <source>
        <dbReference type="PROSITE" id="PS50983"/>
    </source>
</evidence>
<evidence type="ECO:0000256" key="6">
    <source>
        <dbReference type="SAM" id="SignalP"/>
    </source>
</evidence>
<dbReference type="PANTHER" id="PTHR30532">
    <property type="entry name" value="IRON III DICITRATE-BINDING PERIPLASMIC PROTEIN"/>
    <property type="match status" value="1"/>
</dbReference>
<evidence type="ECO:0000313" key="10">
    <source>
        <dbReference type="Proteomes" id="UP000276526"/>
    </source>
</evidence>
<protein>
    <submittedName>
        <fullName evidence="8">ABC transporter substrate-binding protein</fullName>
    </submittedName>
</protein>
<dbReference type="PANTHER" id="PTHR30532:SF25">
    <property type="entry name" value="IRON(III) DICITRATE-BINDING PERIPLASMIC PROTEIN"/>
    <property type="match status" value="1"/>
</dbReference>
<comment type="caution">
    <text evidence="8">The sequence shown here is derived from an EMBL/GenBank/DDBJ whole genome shotgun (WGS) entry which is preliminary data.</text>
</comment>
<evidence type="ECO:0000256" key="4">
    <source>
        <dbReference type="ARBA" id="ARBA00022729"/>
    </source>
</evidence>
<dbReference type="EMBL" id="PQNK01000010">
    <property type="protein sequence ID" value="RRO86403.1"/>
    <property type="molecule type" value="Genomic_DNA"/>
</dbReference>
<feature type="chain" id="PRO_5038304538" evidence="6">
    <location>
        <begin position="32"/>
        <end position="347"/>
    </location>
</feature>
<proteinExistence type="inferred from homology"/>
<feature type="region of interest" description="Disordered" evidence="5">
    <location>
        <begin position="34"/>
        <end position="61"/>
    </location>
</feature>
<dbReference type="Proteomes" id="UP000278422">
    <property type="component" value="Unassembled WGS sequence"/>
</dbReference>
<dbReference type="PROSITE" id="PS51257">
    <property type="entry name" value="PROKAR_LIPOPROTEIN"/>
    <property type="match status" value="1"/>
</dbReference>
<evidence type="ECO:0000256" key="3">
    <source>
        <dbReference type="ARBA" id="ARBA00022448"/>
    </source>
</evidence>
<feature type="signal peptide" evidence="6">
    <location>
        <begin position="1"/>
        <end position="31"/>
    </location>
</feature>
<dbReference type="EMBL" id="PQNQ01000034">
    <property type="protein sequence ID" value="RRQ02669.1"/>
    <property type="molecule type" value="Genomic_DNA"/>
</dbReference>
<keyword evidence="11" id="KW-1185">Reference proteome</keyword>
<sequence length="347" mass="37273">MNTRSTRPHRRRPATVVASVLAASALTLGLAACSTDSPAPSPQGNGDASVSLDGPGFRTADADTAALGTDAKEGQWPRTIRHAKGETTLERRPERVVVIDGGELDVALAYGVTPVGVVTSGGGETPSYLADRTAGVETAGTYKDPNLEKIAALKPDLIIGSALRVGELYDRLSQIAPTVLSIRPGVPWKEDARLFAQAMGREKEYREVFGRYNDRVAALRGRIPADGTVSLVRFMGEEVRLYANGSFAGVILKDLGIARPPVEDVPDLRVKLSEEKIDSISGDRVLYSAYGDQGEGQLRRVVDGPLWSRVPAVEKGRAEQVPDETWFLGLGPLGADRVLDDLERMYP</sequence>
<dbReference type="GO" id="GO:0030288">
    <property type="term" value="C:outer membrane-bounded periplasmic space"/>
    <property type="evidence" value="ECO:0007669"/>
    <property type="project" value="TreeGrafter"/>
</dbReference>
<evidence type="ECO:0000313" key="8">
    <source>
        <dbReference type="EMBL" id="RRO86403.1"/>
    </source>
</evidence>
<gene>
    <name evidence="9" type="ORF">CXF42_09415</name>
    <name evidence="8" type="ORF">CXF48_07135</name>
</gene>
<evidence type="ECO:0000256" key="2">
    <source>
        <dbReference type="ARBA" id="ARBA00008814"/>
    </source>
</evidence>
<keyword evidence="4 6" id="KW-0732">Signal</keyword>
<dbReference type="Proteomes" id="UP000276526">
    <property type="component" value="Unassembled WGS sequence"/>
</dbReference>
<dbReference type="InterPro" id="IPR051313">
    <property type="entry name" value="Bact_iron-sidero_bind"/>
</dbReference>
<reference evidence="10 11" key="1">
    <citation type="submission" date="2018-01" db="EMBL/GenBank/DDBJ databases">
        <title>Twenty Corynebacterium bovis Genomes.</title>
        <authorList>
            <person name="Gulvik C.A."/>
        </authorList>
    </citation>
    <scope>NUCLEOTIDE SEQUENCE [LARGE SCALE GENOMIC DNA]</scope>
    <source>
        <strain evidence="9 11">16-2004</strain>
        <strain evidence="8 10">F6900</strain>
    </source>
</reference>
<dbReference type="Pfam" id="PF01497">
    <property type="entry name" value="Peripla_BP_2"/>
    <property type="match status" value="1"/>
</dbReference>
<evidence type="ECO:0000313" key="11">
    <source>
        <dbReference type="Proteomes" id="UP000278422"/>
    </source>
</evidence>
<organism evidence="8 10">
    <name type="scientific">Corynebacterium bovis</name>
    <dbReference type="NCBI Taxonomy" id="36808"/>
    <lineage>
        <taxon>Bacteria</taxon>
        <taxon>Bacillati</taxon>
        <taxon>Actinomycetota</taxon>
        <taxon>Actinomycetes</taxon>
        <taxon>Mycobacteriales</taxon>
        <taxon>Corynebacteriaceae</taxon>
        <taxon>Corynebacterium</taxon>
    </lineage>
</organism>